<protein>
    <submittedName>
        <fullName evidence="2">Uncharacterized protein</fullName>
    </submittedName>
</protein>
<evidence type="ECO:0000313" key="3">
    <source>
        <dbReference type="Proteomes" id="UP000054248"/>
    </source>
</evidence>
<proteinExistence type="predicted"/>
<gene>
    <name evidence="2" type="ORF">M407DRAFT_22201</name>
</gene>
<dbReference type="OrthoDB" id="124582at2759"/>
<reference evidence="3" key="2">
    <citation type="submission" date="2015-01" db="EMBL/GenBank/DDBJ databases">
        <title>Evolutionary Origins and Diversification of the Mycorrhizal Mutualists.</title>
        <authorList>
            <consortium name="DOE Joint Genome Institute"/>
            <consortium name="Mycorrhizal Genomics Consortium"/>
            <person name="Kohler A."/>
            <person name="Kuo A."/>
            <person name="Nagy L.G."/>
            <person name="Floudas D."/>
            <person name="Copeland A."/>
            <person name="Barry K.W."/>
            <person name="Cichocki N."/>
            <person name="Veneault-Fourrey C."/>
            <person name="LaButti K."/>
            <person name="Lindquist E.A."/>
            <person name="Lipzen A."/>
            <person name="Lundell T."/>
            <person name="Morin E."/>
            <person name="Murat C."/>
            <person name="Riley R."/>
            <person name="Ohm R."/>
            <person name="Sun H."/>
            <person name="Tunlid A."/>
            <person name="Henrissat B."/>
            <person name="Grigoriev I.V."/>
            <person name="Hibbett D.S."/>
            <person name="Martin F."/>
        </authorList>
    </citation>
    <scope>NUCLEOTIDE SEQUENCE [LARGE SCALE GENOMIC DNA]</scope>
    <source>
        <strain evidence="3">MUT 4182</strain>
    </source>
</reference>
<keyword evidence="3" id="KW-1185">Reference proteome</keyword>
<evidence type="ECO:0000313" key="2">
    <source>
        <dbReference type="EMBL" id="KIO28615.1"/>
    </source>
</evidence>
<sequence length="428" mass="48111">MAWYTDVMHEIKPIQSGYRLGLSYNLIHTTTSLRPALTDTSESMQRLREILLFWKQHLDDEESPDKIIYLLEHRYSHANYRGSALKGNDTQAVAILESHYLSFNALSREPPTVKAFIRELRVLTTEHPYLREELEPVITELITARIKSLQPRALQGQAVIMEWLEYCADNDNIDACSEVINQVIQDASSANGNRLTSEFLPLLPIILSWHSRRGKRHMDQPSPFLFRTVILRWLQTILGTTKLDDVAQSWPVSETAAVLACGPFMRWLADPSKEAMMSQGYIGAPNVYHIEKNLWEYVSKLVDWTGQRTSPHGIEIVKKDKIHKAQMWTTNQALGLAAVRASSPDESILLSVLGEETYKTVIQMPEVPYSNGDIGFAAAGTGTSGPSNPTQVVSEGASRPRGNSSAVQPPPKRRRVDENIPIIDLTTP</sequence>
<dbReference type="PANTHER" id="PTHR33099:SF7">
    <property type="entry name" value="MYND-TYPE DOMAIN-CONTAINING PROTEIN"/>
    <property type="match status" value="1"/>
</dbReference>
<feature type="region of interest" description="Disordered" evidence="1">
    <location>
        <begin position="378"/>
        <end position="428"/>
    </location>
</feature>
<dbReference type="Proteomes" id="UP000054248">
    <property type="component" value="Unassembled WGS sequence"/>
</dbReference>
<dbReference type="EMBL" id="KN822992">
    <property type="protein sequence ID" value="KIO28615.1"/>
    <property type="molecule type" value="Genomic_DNA"/>
</dbReference>
<organism evidence="2 3">
    <name type="scientific">Tulasnella calospora MUT 4182</name>
    <dbReference type="NCBI Taxonomy" id="1051891"/>
    <lineage>
        <taxon>Eukaryota</taxon>
        <taxon>Fungi</taxon>
        <taxon>Dikarya</taxon>
        <taxon>Basidiomycota</taxon>
        <taxon>Agaricomycotina</taxon>
        <taxon>Agaricomycetes</taxon>
        <taxon>Cantharellales</taxon>
        <taxon>Tulasnellaceae</taxon>
        <taxon>Tulasnella</taxon>
    </lineage>
</organism>
<accession>A0A0C3QCT5</accession>
<feature type="compositionally biased region" description="Polar residues" evidence="1">
    <location>
        <begin position="384"/>
        <end position="393"/>
    </location>
</feature>
<dbReference type="PANTHER" id="PTHR33099">
    <property type="entry name" value="FE2OG DIOXYGENASE DOMAIN-CONTAINING PROTEIN"/>
    <property type="match status" value="1"/>
</dbReference>
<name>A0A0C3QCT5_9AGAM</name>
<dbReference type="HOGENOM" id="CLU_641227_0_0_1"/>
<dbReference type="AlphaFoldDB" id="A0A0C3QCT5"/>
<evidence type="ECO:0000256" key="1">
    <source>
        <dbReference type="SAM" id="MobiDB-lite"/>
    </source>
</evidence>
<reference evidence="2 3" key="1">
    <citation type="submission" date="2014-04" db="EMBL/GenBank/DDBJ databases">
        <authorList>
            <consortium name="DOE Joint Genome Institute"/>
            <person name="Kuo A."/>
            <person name="Girlanda M."/>
            <person name="Perotto S."/>
            <person name="Kohler A."/>
            <person name="Nagy L.G."/>
            <person name="Floudas D."/>
            <person name="Copeland A."/>
            <person name="Barry K.W."/>
            <person name="Cichocki N."/>
            <person name="Veneault-Fourrey C."/>
            <person name="LaButti K."/>
            <person name="Lindquist E.A."/>
            <person name="Lipzen A."/>
            <person name="Lundell T."/>
            <person name="Morin E."/>
            <person name="Murat C."/>
            <person name="Sun H."/>
            <person name="Tunlid A."/>
            <person name="Henrissat B."/>
            <person name="Grigoriev I.V."/>
            <person name="Hibbett D.S."/>
            <person name="Martin F."/>
            <person name="Nordberg H.P."/>
            <person name="Cantor M.N."/>
            <person name="Hua S.X."/>
        </authorList>
    </citation>
    <scope>NUCLEOTIDE SEQUENCE [LARGE SCALE GENOMIC DNA]</scope>
    <source>
        <strain evidence="2 3">MUT 4182</strain>
    </source>
</reference>
<dbReference type="STRING" id="1051891.A0A0C3QCT5"/>